<dbReference type="OrthoDB" id="646413at2759"/>
<dbReference type="PANTHER" id="PTHR33384">
    <property type="entry name" value="EXPRESSED PROTEIN"/>
    <property type="match status" value="1"/>
</dbReference>
<sequence length="136" mass="14749">MHRLVVKSNLVDSGSDLSNLRFGVNDDPSPLCPKPRRLGVGAALPEFLKPPKCTKHNHVNTEGRSEILKMIAGKSEDLKDPVCIGCSSSCYSGSPPSRSNNPLVNDIEFIHQMELLSPFTRSKLSDQTGFTSASPV</sequence>
<evidence type="ECO:0000313" key="1">
    <source>
        <dbReference type="EMBL" id="PIA60201.1"/>
    </source>
</evidence>
<dbReference type="Proteomes" id="UP000230069">
    <property type="component" value="Unassembled WGS sequence"/>
</dbReference>
<evidence type="ECO:0000313" key="2">
    <source>
        <dbReference type="Proteomes" id="UP000230069"/>
    </source>
</evidence>
<accession>A0A2G5EWV6</accession>
<keyword evidence="2" id="KW-1185">Reference proteome</keyword>
<dbReference type="PANTHER" id="PTHR33384:SF17">
    <property type="entry name" value="VQ DOMAIN-CONTAINING PROTEIN"/>
    <property type="match status" value="1"/>
</dbReference>
<dbReference type="AlphaFoldDB" id="A0A2G5EWV6"/>
<dbReference type="InParanoid" id="A0A2G5EWV6"/>
<proteinExistence type="predicted"/>
<dbReference type="EMBL" id="KZ305020">
    <property type="protein sequence ID" value="PIA60201.1"/>
    <property type="molecule type" value="Genomic_DNA"/>
</dbReference>
<gene>
    <name evidence="1" type="ORF">AQUCO_00300006v1</name>
</gene>
<reference evidence="1 2" key="1">
    <citation type="submission" date="2017-09" db="EMBL/GenBank/DDBJ databases">
        <title>WGS assembly of Aquilegia coerulea Goldsmith.</title>
        <authorList>
            <person name="Hodges S."/>
            <person name="Kramer E."/>
            <person name="Nordborg M."/>
            <person name="Tomkins J."/>
            <person name="Borevitz J."/>
            <person name="Derieg N."/>
            <person name="Yan J."/>
            <person name="Mihaltcheva S."/>
            <person name="Hayes R.D."/>
            <person name="Rokhsar D."/>
        </authorList>
    </citation>
    <scope>NUCLEOTIDE SEQUENCE [LARGE SCALE GENOMIC DNA]</scope>
    <source>
        <strain evidence="2">cv. Goldsmith</strain>
    </source>
</reference>
<name>A0A2G5EWV6_AQUCA</name>
<protein>
    <submittedName>
        <fullName evidence="1">Uncharacterized protein</fullName>
    </submittedName>
</protein>
<organism evidence="1 2">
    <name type="scientific">Aquilegia coerulea</name>
    <name type="common">Rocky mountain columbine</name>
    <dbReference type="NCBI Taxonomy" id="218851"/>
    <lineage>
        <taxon>Eukaryota</taxon>
        <taxon>Viridiplantae</taxon>
        <taxon>Streptophyta</taxon>
        <taxon>Embryophyta</taxon>
        <taxon>Tracheophyta</taxon>
        <taxon>Spermatophyta</taxon>
        <taxon>Magnoliopsida</taxon>
        <taxon>Ranunculales</taxon>
        <taxon>Ranunculaceae</taxon>
        <taxon>Thalictroideae</taxon>
        <taxon>Aquilegia</taxon>
    </lineage>
</organism>